<dbReference type="PRINTS" id="PR00969">
    <property type="entry name" value="CHAPERONPILI"/>
</dbReference>
<feature type="domain" description="Pili assembly chaperone C-terminal" evidence="8">
    <location>
        <begin position="175"/>
        <end position="232"/>
    </location>
</feature>
<dbReference type="InterPro" id="IPR050643">
    <property type="entry name" value="Periplasmic_pilus_chap"/>
</dbReference>
<reference evidence="9 10" key="1">
    <citation type="submission" date="2014-01" db="EMBL/GenBank/DDBJ databases">
        <authorList>
            <person name="Durkin A.S."/>
            <person name="McCorrison J."/>
            <person name="Torralba M."/>
            <person name="Gillis M."/>
            <person name="Haft D.H."/>
            <person name="Methe B."/>
            <person name="Sutton G."/>
            <person name="Nelson K.E."/>
        </authorList>
    </citation>
    <scope>NUCLEOTIDE SEQUENCE [LARGE SCALE GENOMIC DNA]</scope>
    <source>
        <strain evidence="9 10">205/92</strain>
    </source>
</reference>
<sequence length="239" mass="27538">MKGDIYHPSLFLFYVGIYMKKIHVTVFLYFCFISFSSAKGISVGGTRFVYMDNKREITIPIFNSSDKTPFLIQSWVTGFDEEVKAPFIATPALFRIEPNSYGSARITYTGKPLSSNQEKIYLLNIKSIPPKNESIENELQIIINSQFKFFLRSKDIQPLNFDDVNITKDINGVKIDNRTPYHLSIKSILINGKGVKGIKMIHPWMNEYVLKQKIEREHSVKIEFINDYGAIVEKNMTKS</sequence>
<dbReference type="InterPro" id="IPR008962">
    <property type="entry name" value="PapD-like_sf"/>
</dbReference>
<keyword evidence="6" id="KW-1133">Transmembrane helix</keyword>
<organism evidence="9 10">
    <name type="scientific">Providencia alcalifaciens 205/92</name>
    <dbReference type="NCBI Taxonomy" id="1256988"/>
    <lineage>
        <taxon>Bacteria</taxon>
        <taxon>Pseudomonadati</taxon>
        <taxon>Pseudomonadota</taxon>
        <taxon>Gammaproteobacteria</taxon>
        <taxon>Enterobacterales</taxon>
        <taxon>Morganellaceae</taxon>
        <taxon>Providencia</taxon>
    </lineage>
</organism>
<dbReference type="AlphaFoldDB" id="A0AAV3M1G0"/>
<evidence type="ECO:0000259" key="8">
    <source>
        <dbReference type="Pfam" id="PF02753"/>
    </source>
</evidence>
<comment type="caution">
    <text evidence="9">The sequence shown here is derived from an EMBL/GenBank/DDBJ whole genome shotgun (WGS) entry which is preliminary data.</text>
</comment>
<keyword evidence="6" id="KW-0812">Transmembrane</keyword>
<name>A0AAV3M1G0_9GAMM</name>
<evidence type="ECO:0000256" key="3">
    <source>
        <dbReference type="ARBA" id="ARBA00022729"/>
    </source>
</evidence>
<dbReference type="InterPro" id="IPR013783">
    <property type="entry name" value="Ig-like_fold"/>
</dbReference>
<dbReference type="GO" id="GO:0071555">
    <property type="term" value="P:cell wall organization"/>
    <property type="evidence" value="ECO:0007669"/>
    <property type="project" value="InterPro"/>
</dbReference>
<dbReference type="InterPro" id="IPR001829">
    <property type="entry name" value="Pili_assmbl_chaperone_bac"/>
</dbReference>
<dbReference type="Proteomes" id="UP000022311">
    <property type="component" value="Unassembled WGS sequence"/>
</dbReference>
<dbReference type="EMBL" id="JALD01000072">
    <property type="protein sequence ID" value="EUD09546.1"/>
    <property type="molecule type" value="Genomic_DNA"/>
</dbReference>
<evidence type="ECO:0000256" key="2">
    <source>
        <dbReference type="ARBA" id="ARBA00007399"/>
    </source>
</evidence>
<keyword evidence="6" id="KW-0472">Membrane</keyword>
<evidence type="ECO:0000256" key="5">
    <source>
        <dbReference type="ARBA" id="ARBA00023186"/>
    </source>
</evidence>
<evidence type="ECO:0000256" key="6">
    <source>
        <dbReference type="SAM" id="Phobius"/>
    </source>
</evidence>
<dbReference type="InterPro" id="IPR036316">
    <property type="entry name" value="Pili_assmbl_chap_C_dom_sf"/>
</dbReference>
<keyword evidence="5" id="KW-0143">Chaperone</keyword>
<dbReference type="PANTHER" id="PTHR30251">
    <property type="entry name" value="PILUS ASSEMBLY CHAPERONE"/>
    <property type="match status" value="1"/>
</dbReference>
<feature type="transmembrane region" description="Helical" evidence="6">
    <location>
        <begin position="12"/>
        <end position="32"/>
    </location>
</feature>
<dbReference type="SUPFAM" id="SSF49584">
    <property type="entry name" value="Periplasmic chaperone C-domain"/>
    <property type="match status" value="1"/>
</dbReference>
<proteinExistence type="inferred from homology"/>
<keyword evidence="3" id="KW-0732">Signal</keyword>
<evidence type="ECO:0000256" key="4">
    <source>
        <dbReference type="ARBA" id="ARBA00022764"/>
    </source>
</evidence>
<evidence type="ECO:0000259" key="7">
    <source>
        <dbReference type="Pfam" id="PF00345"/>
    </source>
</evidence>
<dbReference type="Pfam" id="PF00345">
    <property type="entry name" value="PapD_N"/>
    <property type="match status" value="1"/>
</dbReference>
<protein>
    <submittedName>
        <fullName evidence="9">PapD pilus/flagellar-assembly chaperone N-terminal domain protein</fullName>
    </submittedName>
</protein>
<dbReference type="PANTHER" id="PTHR30251:SF6">
    <property type="entry name" value="FIMBRIAL CHAPERONE YFCS-RELATED"/>
    <property type="match status" value="1"/>
</dbReference>
<comment type="subcellular location">
    <subcellularLocation>
        <location evidence="1">Periplasm</location>
    </subcellularLocation>
</comment>
<dbReference type="Pfam" id="PF02753">
    <property type="entry name" value="PapD_C"/>
    <property type="match status" value="1"/>
</dbReference>
<feature type="domain" description="Pili assembly chaperone N-terminal" evidence="7">
    <location>
        <begin position="40"/>
        <end position="154"/>
    </location>
</feature>
<dbReference type="SUPFAM" id="SSF49354">
    <property type="entry name" value="PapD-like"/>
    <property type="match status" value="1"/>
</dbReference>
<comment type="similarity">
    <text evidence="2">Belongs to the periplasmic pilus chaperone family.</text>
</comment>
<dbReference type="InterPro" id="IPR016148">
    <property type="entry name" value="Pili_assmbl_chaperone_C"/>
</dbReference>
<dbReference type="InterPro" id="IPR016147">
    <property type="entry name" value="Pili_assmbl_chaperone_N"/>
</dbReference>
<dbReference type="Gene3D" id="2.60.40.10">
    <property type="entry name" value="Immunoglobulins"/>
    <property type="match status" value="2"/>
</dbReference>
<accession>A0AAV3M1G0</accession>
<dbReference type="GO" id="GO:0030288">
    <property type="term" value="C:outer membrane-bounded periplasmic space"/>
    <property type="evidence" value="ECO:0007669"/>
    <property type="project" value="InterPro"/>
</dbReference>
<evidence type="ECO:0000313" key="9">
    <source>
        <dbReference type="EMBL" id="EUD09546.1"/>
    </source>
</evidence>
<evidence type="ECO:0000256" key="1">
    <source>
        <dbReference type="ARBA" id="ARBA00004418"/>
    </source>
</evidence>
<gene>
    <name evidence="9" type="ORF">HMPREF1563_3918</name>
</gene>
<keyword evidence="4" id="KW-0574">Periplasm</keyword>
<evidence type="ECO:0000313" key="10">
    <source>
        <dbReference type="Proteomes" id="UP000022311"/>
    </source>
</evidence>